<dbReference type="RefSeq" id="WP_084946673.1">
    <property type="nucleotide sequence ID" value="NZ_NCVA01000002.1"/>
</dbReference>
<evidence type="ECO:0000313" key="1">
    <source>
        <dbReference type="EMBL" id="ORO86364.1"/>
    </source>
</evidence>
<name>A0A1X1JGT8_STROR</name>
<dbReference type="EMBL" id="NCVA01000002">
    <property type="protein sequence ID" value="ORO86364.1"/>
    <property type="molecule type" value="Genomic_DNA"/>
</dbReference>
<organism evidence="1 2">
    <name type="scientific">Streptococcus oralis subsp. dentisani</name>
    <dbReference type="NCBI Taxonomy" id="1458253"/>
    <lineage>
        <taxon>Bacteria</taxon>
        <taxon>Bacillati</taxon>
        <taxon>Bacillota</taxon>
        <taxon>Bacilli</taxon>
        <taxon>Lactobacillales</taxon>
        <taxon>Streptococcaceae</taxon>
        <taxon>Streptococcus</taxon>
    </lineage>
</organism>
<sequence>MIFEDLLMEIQSDLVSLGLEYSNSQIDEIYLYGYMEEGSYFFNLFFKKNGEIIRLNQINDFLSENEKIDDSHDRQIQLLELGIDDLEKIEILFENNKKEVPTEIKIIYNKSSNSLKSKYSYSPISDDTSELELFNNWYDTVKVENNI</sequence>
<comment type="caution">
    <text evidence="1">The sequence shown here is derived from an EMBL/GenBank/DDBJ whole genome shotgun (WGS) entry which is preliminary data.</text>
</comment>
<dbReference type="AlphaFoldDB" id="A0A1X1JGT8"/>
<evidence type="ECO:0008006" key="3">
    <source>
        <dbReference type="Google" id="ProtNLM"/>
    </source>
</evidence>
<protein>
    <recommendedName>
        <fullName evidence="3">DUF600 domain-containing protein</fullName>
    </recommendedName>
</protein>
<proteinExistence type="predicted"/>
<reference evidence="1 2" key="1">
    <citation type="journal article" date="2016" name="Eur. J. Clin. Microbiol. Infect. Dis.">
        <title>Whole genome sequencing as a tool for phylogenetic analysis of clinical strains of Mitis group streptococci.</title>
        <authorList>
            <person name="Rasmussen L.H."/>
            <person name="Dargis R."/>
            <person name="Hojholt K."/>
            <person name="Christensen J.J."/>
            <person name="Skovgaard O."/>
            <person name="Justesen U.S."/>
            <person name="Rosenvinge F.S."/>
            <person name="Moser C."/>
            <person name="Lukjancenko O."/>
            <person name="Rasmussen S."/>
            <person name="Nielsen X.C."/>
        </authorList>
    </citation>
    <scope>NUCLEOTIDE SEQUENCE [LARGE SCALE GENOMIC DNA]</scope>
    <source>
        <strain evidence="1 2">RH_13585_10</strain>
    </source>
</reference>
<gene>
    <name evidence="1" type="ORF">B7705_00045</name>
</gene>
<dbReference type="Proteomes" id="UP000193064">
    <property type="component" value="Unassembled WGS sequence"/>
</dbReference>
<accession>A0A1X1JGT8</accession>
<evidence type="ECO:0000313" key="2">
    <source>
        <dbReference type="Proteomes" id="UP000193064"/>
    </source>
</evidence>